<dbReference type="Gene3D" id="2.60.120.260">
    <property type="entry name" value="Galactose-binding domain-like"/>
    <property type="match status" value="1"/>
</dbReference>
<gene>
    <name evidence="2" type="ORF">L5G33_03365</name>
</gene>
<sequence length="560" mass="58239">MSADRHMQRTVDGSGHPDGLWLNDDTPSASFTVRVPVDVGQSQTRIRLRGSTQVGHDAMAFLAVTVDGDQVDRSELSHGDGELERTVDVPEGAVADGQVRVQLRLDGSLHDQTCSTDHSTGANVHIAADTVVEAELDEPVGTVRDVVASWDDTVTVVVPNGENPWRTVAAQLGVGLTQSGHRVTYTDSVPDDRSDLIMVGTDQQLNELGWSASSDDPISVGTIGDMPALAVHSPSATEATRQITGPLVATADGTGGDPRRVPSEQGTLGDVDLGDLGADLATATVVDSHTWRVSYSLADLSDGHLPASARVGWHLPASPPDLTWIVDTSLNGRLIDSRPVRRDRPVTTIALPAEAQRIDNTLTFTVQRDRDLGGCDVRQTPYSMALDPDSVLSLGDDPGAGFTAIPRTLAPGFAVYVSATPAEDTVAVLNSAVPVLAQFMPVDAAPDYLWGRAPEPGTPFIQIGADGRVSTPVAVADGRLVSGSPPRTDVTAMADGVLVACGSVGNRVAGLVVVPVGHGATALPPFGTESAQVITGNGAVAFTADGLPIDDAPRRAVAPG</sequence>
<proteinExistence type="predicted"/>
<organism evidence="2 3">
    <name type="scientific">Gordonia liuliyuniae</name>
    <dbReference type="NCBI Taxonomy" id="2911517"/>
    <lineage>
        <taxon>Bacteria</taxon>
        <taxon>Bacillati</taxon>
        <taxon>Actinomycetota</taxon>
        <taxon>Actinomycetes</taxon>
        <taxon>Mycobacteriales</taxon>
        <taxon>Gordoniaceae</taxon>
        <taxon>Gordonia</taxon>
    </lineage>
</organism>
<dbReference type="Proteomes" id="UP001200110">
    <property type="component" value="Unassembled WGS sequence"/>
</dbReference>
<feature type="region of interest" description="Disordered" evidence="1">
    <location>
        <begin position="1"/>
        <end position="21"/>
    </location>
</feature>
<keyword evidence="3" id="KW-1185">Reference proteome</keyword>
<comment type="caution">
    <text evidence="2">The sequence shown here is derived from an EMBL/GenBank/DDBJ whole genome shotgun (WGS) entry which is preliminary data.</text>
</comment>
<protein>
    <submittedName>
        <fullName evidence="2">Uncharacterized protein</fullName>
    </submittedName>
</protein>
<evidence type="ECO:0000256" key="1">
    <source>
        <dbReference type="SAM" id="MobiDB-lite"/>
    </source>
</evidence>
<name>A0ABS9IPL9_9ACTN</name>
<accession>A0ABS9IPL9</accession>
<feature type="region of interest" description="Disordered" evidence="1">
    <location>
        <begin position="248"/>
        <end position="270"/>
    </location>
</feature>
<evidence type="ECO:0000313" key="3">
    <source>
        <dbReference type="Proteomes" id="UP001200110"/>
    </source>
</evidence>
<evidence type="ECO:0000313" key="2">
    <source>
        <dbReference type="EMBL" id="MCF8587506.1"/>
    </source>
</evidence>
<dbReference type="RefSeq" id="WP_236996742.1">
    <property type="nucleotide sequence ID" value="NZ_JAKKOR010000002.1"/>
</dbReference>
<dbReference type="EMBL" id="JAKKOR010000002">
    <property type="protein sequence ID" value="MCF8587506.1"/>
    <property type="molecule type" value="Genomic_DNA"/>
</dbReference>
<reference evidence="2 3" key="1">
    <citation type="submission" date="2022-01" db="EMBL/GenBank/DDBJ databases">
        <authorList>
            <person name="Huang Y."/>
        </authorList>
    </citation>
    <scope>NUCLEOTIDE SEQUENCE [LARGE SCALE GENOMIC DNA]</scope>
    <source>
        <strain evidence="2 3">HY366</strain>
    </source>
</reference>